<feature type="compositionally biased region" description="Basic residues" evidence="3">
    <location>
        <begin position="63"/>
        <end position="72"/>
    </location>
</feature>
<feature type="region of interest" description="Disordered" evidence="3">
    <location>
        <begin position="538"/>
        <end position="571"/>
    </location>
</feature>
<feature type="region of interest" description="Disordered" evidence="3">
    <location>
        <begin position="405"/>
        <end position="471"/>
    </location>
</feature>
<accession>A0A179FZ11</accession>
<dbReference type="InterPro" id="IPR006600">
    <property type="entry name" value="HTH_CenpB_DNA-bd_dom"/>
</dbReference>
<reference evidence="5 6" key="1">
    <citation type="journal article" date="2016" name="PLoS Pathog.">
        <title>Biosynthesis of antibiotic leucinostatins in bio-control fungus Purpureocillium lilacinum and their inhibition on phytophthora revealed by genome mining.</title>
        <authorList>
            <person name="Wang G."/>
            <person name="Liu Z."/>
            <person name="Lin R."/>
            <person name="Li E."/>
            <person name="Mao Z."/>
            <person name="Ling J."/>
            <person name="Yang Y."/>
            <person name="Yin W.B."/>
            <person name="Xie B."/>
        </authorList>
    </citation>
    <scope>NUCLEOTIDE SEQUENCE [LARGE SCALE GENOMIC DNA]</scope>
    <source>
        <strain evidence="5">170</strain>
    </source>
</reference>
<feature type="compositionally biased region" description="Pro residues" evidence="3">
    <location>
        <begin position="416"/>
        <end position="430"/>
    </location>
</feature>
<dbReference type="SUPFAM" id="SSF46689">
    <property type="entry name" value="Homeodomain-like"/>
    <property type="match status" value="2"/>
</dbReference>
<proteinExistence type="predicted"/>
<dbReference type="AlphaFoldDB" id="A0A179FZ11"/>
<feature type="region of interest" description="Disordered" evidence="3">
    <location>
        <begin position="187"/>
        <end position="212"/>
    </location>
</feature>
<dbReference type="Gene3D" id="1.10.10.60">
    <property type="entry name" value="Homeodomain-like"/>
    <property type="match status" value="2"/>
</dbReference>
<feature type="compositionally biased region" description="Polar residues" evidence="3">
    <location>
        <begin position="1"/>
        <end position="30"/>
    </location>
</feature>
<evidence type="ECO:0000256" key="2">
    <source>
        <dbReference type="ARBA" id="ARBA00023242"/>
    </source>
</evidence>
<feature type="region of interest" description="Disordered" evidence="3">
    <location>
        <begin position="340"/>
        <end position="376"/>
    </location>
</feature>
<dbReference type="EMBL" id="LSBJ02000002">
    <property type="protein sequence ID" value="OAQ70209.1"/>
    <property type="molecule type" value="Genomic_DNA"/>
</dbReference>
<evidence type="ECO:0000313" key="5">
    <source>
        <dbReference type="EMBL" id="OAQ70209.1"/>
    </source>
</evidence>
<dbReference type="InterPro" id="IPR009057">
    <property type="entry name" value="Homeodomain-like_sf"/>
</dbReference>
<evidence type="ECO:0000256" key="1">
    <source>
        <dbReference type="ARBA" id="ARBA00023125"/>
    </source>
</evidence>
<dbReference type="PANTHER" id="PTHR19303:SF70">
    <property type="entry name" value="HTH CENPB-TYPE DOMAIN-CONTAINING PROTEIN"/>
    <property type="match status" value="1"/>
</dbReference>
<name>A0A179FZ11_METCM</name>
<gene>
    <name evidence="5" type="ORF">VFPPC_02712</name>
</gene>
<comment type="caution">
    <text evidence="5">The sequence shown here is derived from an EMBL/GenBank/DDBJ whole genome shotgun (WGS) entry which is preliminary data.</text>
</comment>
<sequence>MGQDSTAITQSSGYNNDNWATISPYSQSPYDGSPMTEYPGFGSFVPQGVHSETMSRMPPQSGHQHHPQHHQPQHQLMHHSTTPMGHHQLPMLNTTWPSQLTNPTPSGSFSAPAASIATGPRIPPPTETPKLPSQAEKGRKTLTTEQKRAMCQYHEENPGTRQADIGLRFGVERSTVSKVLRHKDQYLRRDQEPDPTAVKRGGKAKNPDFDRTLSNYVRRQQQRGFDIKDEEIMEQARLFAHASGNQDAILGSLTSSWLQKFKQKHGVGTSRLLRRASETNIPDSTRGSGQNMTKNGTTSNEISPASPTQPLSPLSGSRSDEELQREHSLDFDFAYRQQHSQSTTSLASEVRDNTGSSFSGGTLSPTGTFNFSPDPNVGGFQPLGMRAEMPPDFHREKRSNTFPSIDINYANQHGPPTEPMTPQLPPPPTGPSSSLDSPTHDVQSGPFAINTSLTSPPALRRTSSNSSIAARSSNMSMTAGASMTPVESSPVSPSQEDARRAANTLLSYLQNMSSNSQVFQKSDYQAIIQLTKKLEIHQHQSNRPSAGGLSRIPEGDAEMTASPGPAMMQAS</sequence>
<dbReference type="Pfam" id="PF03221">
    <property type="entry name" value="HTH_Tnp_Tc5"/>
    <property type="match status" value="1"/>
</dbReference>
<feature type="compositionally biased region" description="Polar residues" evidence="3">
    <location>
        <begin position="340"/>
        <end position="373"/>
    </location>
</feature>
<evidence type="ECO:0000313" key="6">
    <source>
        <dbReference type="Proteomes" id="UP000078397"/>
    </source>
</evidence>
<feature type="region of interest" description="Disordered" evidence="3">
    <location>
        <begin position="269"/>
        <end position="325"/>
    </location>
</feature>
<dbReference type="GO" id="GO:0003677">
    <property type="term" value="F:DNA binding"/>
    <property type="evidence" value="ECO:0007669"/>
    <property type="project" value="UniProtKB-KW"/>
</dbReference>
<dbReference type="Proteomes" id="UP000078397">
    <property type="component" value="Unassembled WGS sequence"/>
</dbReference>
<dbReference type="PROSITE" id="PS51253">
    <property type="entry name" value="HTH_CENPB"/>
    <property type="match status" value="1"/>
</dbReference>
<dbReference type="InterPro" id="IPR050863">
    <property type="entry name" value="CenT-Element_Derived"/>
</dbReference>
<organism evidence="5 6">
    <name type="scientific">Pochonia chlamydosporia 170</name>
    <dbReference type="NCBI Taxonomy" id="1380566"/>
    <lineage>
        <taxon>Eukaryota</taxon>
        <taxon>Fungi</taxon>
        <taxon>Dikarya</taxon>
        <taxon>Ascomycota</taxon>
        <taxon>Pezizomycotina</taxon>
        <taxon>Sordariomycetes</taxon>
        <taxon>Hypocreomycetidae</taxon>
        <taxon>Hypocreales</taxon>
        <taxon>Clavicipitaceae</taxon>
        <taxon>Pochonia</taxon>
    </lineage>
</organism>
<feature type="compositionally biased region" description="Polar residues" evidence="3">
    <location>
        <begin position="91"/>
        <end position="109"/>
    </location>
</feature>
<feature type="compositionally biased region" description="Polar residues" evidence="3">
    <location>
        <begin position="278"/>
        <end position="317"/>
    </location>
</feature>
<protein>
    <submittedName>
        <fullName evidence="5">Centromere binding protein B</fullName>
    </submittedName>
</protein>
<feature type="region of interest" description="Disordered" evidence="3">
    <location>
        <begin position="1"/>
        <end position="139"/>
    </location>
</feature>
<evidence type="ECO:0000256" key="3">
    <source>
        <dbReference type="SAM" id="MobiDB-lite"/>
    </source>
</evidence>
<dbReference type="RefSeq" id="XP_018146746.1">
    <property type="nucleotide sequence ID" value="XM_018282317.1"/>
</dbReference>
<dbReference type="Pfam" id="PF04218">
    <property type="entry name" value="CENP-B_N"/>
    <property type="match status" value="1"/>
</dbReference>
<dbReference type="KEGG" id="pchm:VFPPC_02712"/>
<dbReference type="GO" id="GO:0005634">
    <property type="term" value="C:nucleus"/>
    <property type="evidence" value="ECO:0007669"/>
    <property type="project" value="TreeGrafter"/>
</dbReference>
<evidence type="ECO:0000259" key="4">
    <source>
        <dbReference type="PROSITE" id="PS51253"/>
    </source>
</evidence>
<keyword evidence="6" id="KW-1185">Reference proteome</keyword>
<dbReference type="OrthoDB" id="9909311at2759"/>
<feature type="domain" description="HTH CENPB-type" evidence="4">
    <location>
        <begin position="197"/>
        <end position="271"/>
    </location>
</feature>
<dbReference type="InterPro" id="IPR007889">
    <property type="entry name" value="HTH_Psq"/>
</dbReference>
<keyword evidence="2" id="KW-0539">Nucleus</keyword>
<dbReference type="GeneID" id="28846311"/>
<dbReference type="PANTHER" id="PTHR19303">
    <property type="entry name" value="TRANSPOSON"/>
    <property type="match status" value="1"/>
</dbReference>
<dbReference type="SMART" id="SM00674">
    <property type="entry name" value="CENPB"/>
    <property type="match status" value="1"/>
</dbReference>
<keyword evidence="1" id="KW-0238">DNA-binding</keyword>